<evidence type="ECO:0000259" key="2">
    <source>
        <dbReference type="Pfam" id="PF13676"/>
    </source>
</evidence>
<gene>
    <name evidence="3" type="ORF">CAP_1349</name>
</gene>
<dbReference type="Proteomes" id="UP000019678">
    <property type="component" value="Unassembled WGS sequence"/>
</dbReference>
<feature type="domain" description="TIR" evidence="2">
    <location>
        <begin position="272"/>
        <end position="358"/>
    </location>
</feature>
<organism evidence="3 4">
    <name type="scientific">Chondromyces apiculatus DSM 436</name>
    <dbReference type="NCBI Taxonomy" id="1192034"/>
    <lineage>
        <taxon>Bacteria</taxon>
        <taxon>Pseudomonadati</taxon>
        <taxon>Myxococcota</taxon>
        <taxon>Polyangia</taxon>
        <taxon>Polyangiales</taxon>
        <taxon>Polyangiaceae</taxon>
        <taxon>Chondromyces</taxon>
    </lineage>
</organism>
<dbReference type="Gene3D" id="3.40.50.10140">
    <property type="entry name" value="Toll/interleukin-1 receptor homology (TIR) domain"/>
    <property type="match status" value="1"/>
</dbReference>
<evidence type="ECO:0000313" key="4">
    <source>
        <dbReference type="Proteomes" id="UP000019678"/>
    </source>
</evidence>
<dbReference type="EMBL" id="ASRX01000131">
    <property type="protein sequence ID" value="EYF00127.1"/>
    <property type="molecule type" value="Genomic_DNA"/>
</dbReference>
<accession>A0A017STP6</accession>
<proteinExistence type="predicted"/>
<sequence length="432" mass="46311">MLKLYPVPVSRCEHLLRPSPADPGPDRAFKNALRLLHERGAQTASHVLADHEFSVRLASSDDDGDHTVLFATLSLPAYEHLRTLSETHSGQLAFEDIVAALGEVGPQVNAILVELADEAEDPLADSPPRAALTQGEIKILVTDWIGVEGGYLGDFNPRTHREFYTALGLSIDPEDIGGTLRERFIDILKASDPAIQARILRGILERYELGSAAGRTDGLLRTIQGWISRLEAAAWVSSTHEASSPRIPTTSSTAEPHRPPHLDGLTAAPGLFISHASSDHALVAALLRCLESCLEVPQGAIRCTPIPDAPSKPGDVSDEALRENIEQCAMMLVVVTRESLSSDDVILQLGAAWALRKPACILLAPGIAFNRLPGPLSRLHATRSESNDDLATLITTVAAQLQLRARTPGRFTAAISTFVSAVKAPPPDDSSG</sequence>
<evidence type="ECO:0000256" key="1">
    <source>
        <dbReference type="SAM" id="MobiDB-lite"/>
    </source>
</evidence>
<protein>
    <recommendedName>
        <fullName evidence="2">TIR domain-containing protein</fullName>
    </recommendedName>
</protein>
<dbReference type="InterPro" id="IPR000157">
    <property type="entry name" value="TIR_dom"/>
</dbReference>
<dbReference type="InterPro" id="IPR035897">
    <property type="entry name" value="Toll_tir_struct_dom_sf"/>
</dbReference>
<evidence type="ECO:0000313" key="3">
    <source>
        <dbReference type="EMBL" id="EYF00127.1"/>
    </source>
</evidence>
<dbReference type="GO" id="GO:0007165">
    <property type="term" value="P:signal transduction"/>
    <property type="evidence" value="ECO:0007669"/>
    <property type="project" value="InterPro"/>
</dbReference>
<name>A0A017STP6_9BACT</name>
<keyword evidence="4" id="KW-1185">Reference proteome</keyword>
<feature type="region of interest" description="Disordered" evidence="1">
    <location>
        <begin position="241"/>
        <end position="260"/>
    </location>
</feature>
<dbReference type="OrthoDB" id="6126697at2"/>
<dbReference type="AlphaFoldDB" id="A0A017STP6"/>
<comment type="caution">
    <text evidence="3">The sequence shown here is derived from an EMBL/GenBank/DDBJ whole genome shotgun (WGS) entry which is preliminary data.</text>
</comment>
<dbReference type="Pfam" id="PF13676">
    <property type="entry name" value="TIR_2"/>
    <property type="match status" value="1"/>
</dbReference>
<reference evidence="3 4" key="1">
    <citation type="submission" date="2013-05" db="EMBL/GenBank/DDBJ databases">
        <title>Genome assembly of Chondromyces apiculatus DSM 436.</title>
        <authorList>
            <person name="Sharma G."/>
            <person name="Khatri I."/>
            <person name="Kaur C."/>
            <person name="Mayilraj S."/>
            <person name="Subramanian S."/>
        </authorList>
    </citation>
    <scope>NUCLEOTIDE SEQUENCE [LARGE SCALE GENOMIC DNA]</scope>
    <source>
        <strain evidence="3 4">DSM 436</strain>
    </source>
</reference>
<dbReference type="SUPFAM" id="SSF52200">
    <property type="entry name" value="Toll/Interleukin receptor TIR domain"/>
    <property type="match status" value="1"/>
</dbReference>
<dbReference type="RefSeq" id="WP_052376911.1">
    <property type="nucleotide sequence ID" value="NZ_ASRX01000131.1"/>
</dbReference>
<feature type="compositionally biased region" description="Polar residues" evidence="1">
    <location>
        <begin position="241"/>
        <end position="254"/>
    </location>
</feature>